<name>A0A4C1X9S9_EUMVA</name>
<organism evidence="2 3">
    <name type="scientific">Eumeta variegata</name>
    <name type="common">Bagworm moth</name>
    <name type="synonym">Eumeta japonica</name>
    <dbReference type="NCBI Taxonomy" id="151549"/>
    <lineage>
        <taxon>Eukaryota</taxon>
        <taxon>Metazoa</taxon>
        <taxon>Ecdysozoa</taxon>
        <taxon>Arthropoda</taxon>
        <taxon>Hexapoda</taxon>
        <taxon>Insecta</taxon>
        <taxon>Pterygota</taxon>
        <taxon>Neoptera</taxon>
        <taxon>Endopterygota</taxon>
        <taxon>Lepidoptera</taxon>
        <taxon>Glossata</taxon>
        <taxon>Ditrysia</taxon>
        <taxon>Tineoidea</taxon>
        <taxon>Psychidae</taxon>
        <taxon>Oiketicinae</taxon>
        <taxon>Eumeta</taxon>
    </lineage>
</organism>
<proteinExistence type="predicted"/>
<dbReference type="Proteomes" id="UP000299102">
    <property type="component" value="Unassembled WGS sequence"/>
</dbReference>
<gene>
    <name evidence="1" type="ORF">EVAR_97818_1</name>
    <name evidence="2" type="ORF">EVAR_97823_1</name>
</gene>
<dbReference type="EMBL" id="BGZK01000790">
    <property type="protein sequence ID" value="GBP60568.1"/>
    <property type="molecule type" value="Genomic_DNA"/>
</dbReference>
<evidence type="ECO:0000313" key="3">
    <source>
        <dbReference type="Proteomes" id="UP000299102"/>
    </source>
</evidence>
<keyword evidence="3" id="KW-1185">Reference proteome</keyword>
<comment type="caution">
    <text evidence="2">The sequence shown here is derived from an EMBL/GenBank/DDBJ whole genome shotgun (WGS) entry which is preliminary data.</text>
</comment>
<dbReference type="AlphaFoldDB" id="A0A4C1X9S9"/>
<evidence type="ECO:0000313" key="2">
    <source>
        <dbReference type="EMBL" id="GBP60568.1"/>
    </source>
</evidence>
<evidence type="ECO:0000313" key="1">
    <source>
        <dbReference type="EMBL" id="GBP60563.1"/>
    </source>
</evidence>
<dbReference type="OrthoDB" id="10050074at2759"/>
<sequence length="73" mass="7814">MCKKFFDMASNDPSPLLVSAVSKESPLPITLLKGQGKVLSDPPDNLTAELESYQQLDALSTPPGIPNRGPSLF</sequence>
<dbReference type="EMBL" id="BGZK01000790">
    <property type="protein sequence ID" value="GBP60563.1"/>
    <property type="molecule type" value="Genomic_DNA"/>
</dbReference>
<protein>
    <submittedName>
        <fullName evidence="2">Uncharacterized protein</fullName>
    </submittedName>
</protein>
<reference evidence="2 3" key="1">
    <citation type="journal article" date="2019" name="Commun. Biol.">
        <title>The bagworm genome reveals a unique fibroin gene that provides high tensile strength.</title>
        <authorList>
            <person name="Kono N."/>
            <person name="Nakamura H."/>
            <person name="Ohtoshi R."/>
            <person name="Tomita M."/>
            <person name="Numata K."/>
            <person name="Arakawa K."/>
        </authorList>
    </citation>
    <scope>NUCLEOTIDE SEQUENCE [LARGE SCALE GENOMIC DNA]</scope>
</reference>
<accession>A0A4C1X9S9</accession>